<dbReference type="Pfam" id="PF01842">
    <property type="entry name" value="ACT"/>
    <property type="match status" value="1"/>
</dbReference>
<evidence type="ECO:0000256" key="4">
    <source>
        <dbReference type="ARBA" id="ARBA00022801"/>
    </source>
</evidence>
<organism evidence="10 11">
    <name type="scientific">Pseudothauera rhizosphaerae</name>
    <dbReference type="NCBI Taxonomy" id="2565932"/>
    <lineage>
        <taxon>Bacteria</taxon>
        <taxon>Pseudomonadati</taxon>
        <taxon>Pseudomonadota</taxon>
        <taxon>Betaproteobacteria</taxon>
        <taxon>Rhodocyclales</taxon>
        <taxon>Zoogloeaceae</taxon>
        <taxon>Pseudothauera</taxon>
    </lineage>
</organism>
<dbReference type="InterPro" id="IPR010043">
    <property type="entry name" value="UTase/UR"/>
</dbReference>
<keyword evidence="1 7" id="KW-0808">Transferase</keyword>
<dbReference type="SUPFAM" id="SSF109604">
    <property type="entry name" value="HD-domain/PDEase-like"/>
    <property type="match status" value="1"/>
</dbReference>
<evidence type="ECO:0000256" key="2">
    <source>
        <dbReference type="ARBA" id="ARBA00022695"/>
    </source>
</evidence>
<keyword evidence="2 7" id="KW-0548">Nucleotidyltransferase</keyword>
<dbReference type="Pfam" id="PF01966">
    <property type="entry name" value="HD"/>
    <property type="match status" value="1"/>
</dbReference>
<dbReference type="Pfam" id="PF01909">
    <property type="entry name" value="NTP_transf_2"/>
    <property type="match status" value="1"/>
</dbReference>
<feature type="domain" description="HD" evidence="9">
    <location>
        <begin position="446"/>
        <end position="568"/>
    </location>
</feature>
<dbReference type="InterPro" id="IPR003607">
    <property type="entry name" value="HD/PDEase_dom"/>
</dbReference>
<evidence type="ECO:0000256" key="3">
    <source>
        <dbReference type="ARBA" id="ARBA00022737"/>
    </source>
</evidence>
<feature type="domain" description="ACT" evidence="8">
    <location>
        <begin position="685"/>
        <end position="766"/>
    </location>
</feature>
<comment type="caution">
    <text evidence="10">The sequence shown here is derived from an EMBL/GenBank/DDBJ whole genome shotgun (WGS) entry which is preliminary data.</text>
</comment>
<dbReference type="SUPFAM" id="SSF55021">
    <property type="entry name" value="ACT-like"/>
    <property type="match status" value="2"/>
</dbReference>
<evidence type="ECO:0000313" key="10">
    <source>
        <dbReference type="EMBL" id="THF63457.1"/>
    </source>
</evidence>
<dbReference type="InterPro" id="IPR002934">
    <property type="entry name" value="Polymerase_NTP_transf_dom"/>
</dbReference>
<feature type="region of interest" description="Uridylyltransferase" evidence="7">
    <location>
        <begin position="1"/>
        <end position="327"/>
    </location>
</feature>
<comment type="cofactor">
    <cofactor evidence="7">
        <name>Mg(2+)</name>
        <dbReference type="ChEBI" id="CHEBI:18420"/>
    </cofactor>
</comment>
<dbReference type="CDD" id="cd04899">
    <property type="entry name" value="ACT_ACR-UUR-like_2"/>
    <property type="match status" value="1"/>
</dbReference>
<keyword evidence="4 7" id="KW-0378">Hydrolase</keyword>
<comment type="catalytic activity">
    <reaction evidence="7">
        <text>[protein-PII]-L-tyrosine + UTP = [protein-PII]-uridylyl-L-tyrosine + diphosphate</text>
        <dbReference type="Rhea" id="RHEA:13673"/>
        <dbReference type="Rhea" id="RHEA-COMP:12147"/>
        <dbReference type="Rhea" id="RHEA-COMP:12148"/>
        <dbReference type="ChEBI" id="CHEBI:33019"/>
        <dbReference type="ChEBI" id="CHEBI:46398"/>
        <dbReference type="ChEBI" id="CHEBI:46858"/>
        <dbReference type="ChEBI" id="CHEBI:90602"/>
        <dbReference type="EC" id="2.7.7.59"/>
    </reaction>
</comment>
<dbReference type="Proteomes" id="UP000307956">
    <property type="component" value="Unassembled WGS sequence"/>
</dbReference>
<reference evidence="10 11" key="1">
    <citation type="submission" date="2019-04" db="EMBL/GenBank/DDBJ databases">
        <title>Azoarcus rhizosphaerae sp. nov. isolated from rhizosphere of Ficus religiosa.</title>
        <authorList>
            <person name="Lin S.-Y."/>
            <person name="Hameed A."/>
            <person name="Hsu Y.-H."/>
            <person name="Young C.-C."/>
        </authorList>
    </citation>
    <scope>NUCLEOTIDE SEQUENCE [LARGE SCALE GENOMIC DNA]</scope>
    <source>
        <strain evidence="10 11">CC-YHH848</strain>
    </source>
</reference>
<dbReference type="EC" id="3.1.4.-" evidence="7"/>
<dbReference type="GO" id="GO:0006808">
    <property type="term" value="P:regulation of nitrogen utilization"/>
    <property type="evidence" value="ECO:0007669"/>
    <property type="project" value="UniProtKB-UniRule"/>
</dbReference>
<dbReference type="PIRSF" id="PIRSF006288">
    <property type="entry name" value="PII_uridyltransf"/>
    <property type="match status" value="1"/>
</dbReference>
<keyword evidence="6 7" id="KW-0511">Multifunctional enzyme</keyword>
<dbReference type="EC" id="2.7.7.59" evidence="7"/>
<gene>
    <name evidence="7" type="primary">glnD</name>
    <name evidence="10" type="ORF">E6O51_05230</name>
</gene>
<dbReference type="SMART" id="SM00471">
    <property type="entry name" value="HDc"/>
    <property type="match status" value="1"/>
</dbReference>
<comment type="activity regulation">
    <text evidence="7">Uridylyltransferase (UTase) activity is inhibited by glutamine, while glutamine activates uridylyl-removing (UR) activity.</text>
</comment>
<evidence type="ECO:0000256" key="7">
    <source>
        <dbReference type="HAMAP-Rule" id="MF_00277"/>
    </source>
</evidence>
<dbReference type="Gene3D" id="3.30.70.260">
    <property type="match status" value="1"/>
</dbReference>
<dbReference type="InterPro" id="IPR043519">
    <property type="entry name" value="NT_sf"/>
</dbReference>
<dbReference type="HAMAP" id="MF_00277">
    <property type="entry name" value="PII_uridylyl_transf"/>
    <property type="match status" value="1"/>
</dbReference>
<protein>
    <recommendedName>
        <fullName evidence="7">Bifunctional uridylyltransferase/uridylyl-removing enzyme</fullName>
        <shortName evidence="7">UTase/UR</shortName>
    </recommendedName>
    <alternativeName>
        <fullName evidence="7">Bifunctional [protein-PII] modification enzyme</fullName>
    </alternativeName>
    <alternativeName>
        <fullName evidence="7">Bifunctional nitrogen sensor protein</fullName>
    </alternativeName>
    <domain>
        <recommendedName>
            <fullName evidence="7">[Protein-PII] uridylyltransferase</fullName>
            <shortName evidence="7">PII uridylyltransferase</shortName>
            <shortName evidence="7">UTase</shortName>
            <ecNumber evidence="7">2.7.7.59</ecNumber>
        </recommendedName>
    </domain>
    <domain>
        <recommendedName>
            <fullName evidence="7">[Protein-PII]-UMP uridylyl-removing enzyme</fullName>
            <shortName evidence="7">UR</shortName>
            <ecNumber evidence="7">3.1.4.-</ecNumber>
        </recommendedName>
    </domain>
</protein>
<dbReference type="SUPFAM" id="SSF81301">
    <property type="entry name" value="Nucleotidyltransferase"/>
    <property type="match status" value="1"/>
</dbReference>
<dbReference type="CDD" id="cd05401">
    <property type="entry name" value="NT_GlnE_GlnD_like"/>
    <property type="match status" value="1"/>
</dbReference>
<dbReference type="AlphaFoldDB" id="A0A4S4AU44"/>
<dbReference type="SUPFAM" id="SSF81593">
    <property type="entry name" value="Nucleotidyltransferase substrate binding subunit/domain"/>
    <property type="match status" value="1"/>
</dbReference>
<name>A0A4S4AU44_9RHOO</name>
<dbReference type="PROSITE" id="PS51671">
    <property type="entry name" value="ACT"/>
    <property type="match status" value="2"/>
</dbReference>
<comment type="caution">
    <text evidence="7">Lacks conserved residue(s) required for the propagation of feature annotation.</text>
</comment>
<accession>A0A4S4AU44</accession>
<evidence type="ECO:0000256" key="1">
    <source>
        <dbReference type="ARBA" id="ARBA00022679"/>
    </source>
</evidence>
<comment type="similarity">
    <text evidence="7">Belongs to the GlnD family.</text>
</comment>
<evidence type="ECO:0000313" key="11">
    <source>
        <dbReference type="Proteomes" id="UP000307956"/>
    </source>
</evidence>
<dbReference type="PANTHER" id="PTHR47320">
    <property type="entry name" value="BIFUNCTIONAL URIDYLYLTRANSFERASE/URIDYLYL-REMOVING ENZYME"/>
    <property type="match status" value="1"/>
</dbReference>
<evidence type="ECO:0000256" key="5">
    <source>
        <dbReference type="ARBA" id="ARBA00022842"/>
    </source>
</evidence>
<dbReference type="InterPro" id="IPR045865">
    <property type="entry name" value="ACT-like_dom_sf"/>
</dbReference>
<dbReference type="NCBIfam" id="TIGR01693">
    <property type="entry name" value="UTase_glnD"/>
    <property type="match status" value="1"/>
</dbReference>
<proteinExistence type="inferred from homology"/>
<dbReference type="NCBIfam" id="NF002837">
    <property type="entry name" value="PRK03059.1"/>
    <property type="match status" value="1"/>
</dbReference>
<dbReference type="InterPro" id="IPR002912">
    <property type="entry name" value="ACT_dom"/>
</dbReference>
<comment type="domain">
    <text evidence="7">Has four distinct domains: an N-terminal nucleotidyltransferase (NT) domain responsible for UTase activity, a central HD domain that encodes UR activity, and two C-terminal ACT domains that seem to have a role in glutamine sensing.</text>
</comment>
<dbReference type="PANTHER" id="PTHR47320:SF1">
    <property type="entry name" value="BIFUNCTIONAL URIDYLYLTRANSFERASE_URIDYLYL-REMOVING ENZYME"/>
    <property type="match status" value="1"/>
</dbReference>
<dbReference type="InterPro" id="IPR006674">
    <property type="entry name" value="HD_domain"/>
</dbReference>
<comment type="catalytic activity">
    <reaction evidence="7">
        <text>[protein-PII]-uridylyl-L-tyrosine + H2O = [protein-PII]-L-tyrosine + UMP + H(+)</text>
        <dbReference type="Rhea" id="RHEA:48600"/>
        <dbReference type="Rhea" id="RHEA-COMP:12147"/>
        <dbReference type="Rhea" id="RHEA-COMP:12148"/>
        <dbReference type="ChEBI" id="CHEBI:15377"/>
        <dbReference type="ChEBI" id="CHEBI:15378"/>
        <dbReference type="ChEBI" id="CHEBI:46858"/>
        <dbReference type="ChEBI" id="CHEBI:57865"/>
        <dbReference type="ChEBI" id="CHEBI:90602"/>
    </reaction>
</comment>
<dbReference type="GO" id="GO:0008081">
    <property type="term" value="F:phosphoric diester hydrolase activity"/>
    <property type="evidence" value="ECO:0007669"/>
    <property type="project" value="UniProtKB-UniRule"/>
</dbReference>
<keyword evidence="11" id="KW-1185">Reference proteome</keyword>
<dbReference type="Pfam" id="PF08335">
    <property type="entry name" value="GlnD_UR_UTase"/>
    <property type="match status" value="1"/>
</dbReference>
<dbReference type="EMBL" id="SSOD01000003">
    <property type="protein sequence ID" value="THF63457.1"/>
    <property type="molecule type" value="Genomic_DNA"/>
</dbReference>
<dbReference type="PROSITE" id="PS51831">
    <property type="entry name" value="HD"/>
    <property type="match status" value="1"/>
</dbReference>
<feature type="domain" description="ACT" evidence="8">
    <location>
        <begin position="794"/>
        <end position="862"/>
    </location>
</feature>
<dbReference type="Gene3D" id="1.10.3090.10">
    <property type="entry name" value="cca-adding enzyme, domain 2"/>
    <property type="match status" value="1"/>
</dbReference>
<dbReference type="InterPro" id="IPR013546">
    <property type="entry name" value="PII_UdlTrfase/GS_AdlTrfase"/>
</dbReference>
<dbReference type="OrthoDB" id="9758038at2"/>
<dbReference type="RefSeq" id="WP_136383908.1">
    <property type="nucleotide sequence ID" value="NZ_SSOD01000003.1"/>
</dbReference>
<comment type="function">
    <text evidence="7">Modifies, by uridylylation and deuridylylation, the PII regulatory proteins (GlnB and homologs), in response to the nitrogen status of the cell that GlnD senses through the glutamine level. Under low glutamine levels, catalyzes the conversion of the PII proteins and UTP to PII-UMP and PPi, while under higher glutamine levels, GlnD hydrolyzes PII-UMP to PII and UMP (deuridylylation). Thus, controls uridylylation state and activity of the PII proteins, and plays an important role in the regulation of nitrogen metabolism.</text>
</comment>
<dbReference type="CDD" id="cd00077">
    <property type="entry name" value="HDc"/>
    <property type="match status" value="1"/>
</dbReference>
<evidence type="ECO:0000256" key="6">
    <source>
        <dbReference type="ARBA" id="ARBA00023268"/>
    </source>
</evidence>
<evidence type="ECO:0000259" key="9">
    <source>
        <dbReference type="PROSITE" id="PS51831"/>
    </source>
</evidence>
<evidence type="ECO:0000259" key="8">
    <source>
        <dbReference type="PROSITE" id="PS51671"/>
    </source>
</evidence>
<keyword evidence="3" id="KW-0677">Repeat</keyword>
<dbReference type="CDD" id="cd04900">
    <property type="entry name" value="ACT_UUR-like_1"/>
    <property type="match status" value="1"/>
</dbReference>
<keyword evidence="5 7" id="KW-0460">Magnesium</keyword>
<dbReference type="GO" id="GO:0008773">
    <property type="term" value="F:[protein-PII] uridylyltransferase activity"/>
    <property type="evidence" value="ECO:0007669"/>
    <property type="project" value="UniProtKB-UniRule"/>
</dbReference>
<sequence length="862" mass="97875">MNAPAISIDGLRDAIATTREQLVHGGEALRAAYEAHPRTATVLKGRARMVDEAIVRLWQSCGLPAQAALVAVGGYGRGELFPCSDVDLLVLLPAPAGADLQARLSTLVGALWDVGLEIGHSVRTPDECLDAAAQDITVQTNLLEARLLTGNADLFDEFSARYREMLDVRAFFKAKQLEQEQRYARYNDTPYSLEPNCKESPGGLRDLQMLGWIARAAGLGRNWRELARRRLITGEEAADLRSVERFLQHLRIRLHYLTRRSEDRLLFDHQEKLARIMGIEATAAKRASEVLMQRYYLTAKKVTQINTILLQNYGTEIFDDRGGPAIVINPHFQAVRELLDVRHEQVFEQHPSALLECFLILQQRSELKGMTARTLRALWLARKRINAAFRADPANRALFLQILQQKRGIVHEFRRMNQYGVLGHYLPAWRRIVGQMQHDLFHAYTVDQHIMMVLRNVRRFTMGEHAHEYPLMTRLILAFERHWLLYAAALFHDIAKGRGGDHSRLGMEDAREFCEQHGLSAEDTGLVVWLVEHHLTMSHVAQKEDTSDPDVVRRFADIVGDERRLTALYLLTHADIRGTSPKVWNGWKGKLLEDLFFATQRLLRGATPQQALGLDDRLEDARNMLRFYGLRPGVEDALWEQLDAVYFMRHSAEEIAWHTRVLYYRTEADEAVVKARVAEEEDGVQVMVFTRDQADLFVRLTGFFGRLGFSILDAKVHTTRHGYALDSFMLQSAGPDTNYRDVVTLIEHELAQRLNRPDAPIERPADGRLSRQVKHFPITPQVSIRADEAGRHHILSLTAADRPGLLFGVAEVLARHGINVQTAKIATLGERVEDTFLLSGGGLSQEAQVVRVERELLDRLHV</sequence>